<keyword evidence="2" id="KW-1185">Reference proteome</keyword>
<proteinExistence type="predicted"/>
<comment type="caution">
    <text evidence="1">The sequence shown here is derived from an EMBL/GenBank/DDBJ whole genome shotgun (WGS) entry which is preliminary data.</text>
</comment>
<protein>
    <submittedName>
        <fullName evidence="1">Uncharacterized protein</fullName>
    </submittedName>
</protein>
<sequence length="126" mass="14995">MNHRGCNEDILILCKSLYTINHYAKFKENKKELYKLKDKVIRKLIKEGKATVIGLQYSRTKSKMRNHSVLLIEISGYYFHIYAINEEFNFFPHLGEMSKKQNNLSKVKYITALKMLNLYLEEGYHQ</sequence>
<evidence type="ECO:0000313" key="1">
    <source>
        <dbReference type="EMBL" id="KGX89824.1"/>
    </source>
</evidence>
<name>A0A0A5GCR5_9BACI</name>
<organism evidence="1 2">
    <name type="scientific">Pontibacillus halophilus JSM 076056 = DSM 19796</name>
    <dbReference type="NCBI Taxonomy" id="1385510"/>
    <lineage>
        <taxon>Bacteria</taxon>
        <taxon>Bacillati</taxon>
        <taxon>Bacillota</taxon>
        <taxon>Bacilli</taxon>
        <taxon>Bacillales</taxon>
        <taxon>Bacillaceae</taxon>
        <taxon>Pontibacillus</taxon>
    </lineage>
</organism>
<dbReference type="Proteomes" id="UP000030528">
    <property type="component" value="Unassembled WGS sequence"/>
</dbReference>
<dbReference type="Pfam" id="PF14177">
    <property type="entry name" value="YkyB"/>
    <property type="match status" value="1"/>
</dbReference>
<accession>A0A0A5GCR5</accession>
<evidence type="ECO:0000313" key="2">
    <source>
        <dbReference type="Proteomes" id="UP000030528"/>
    </source>
</evidence>
<dbReference type="InterPro" id="IPR025552">
    <property type="entry name" value="YkyB"/>
</dbReference>
<dbReference type="STRING" id="1385510.GCA_000425205_03541"/>
<dbReference type="RefSeq" id="WP_051240090.1">
    <property type="nucleotide sequence ID" value="NZ_AULI01000022.1"/>
</dbReference>
<reference evidence="1 2" key="1">
    <citation type="submission" date="2013-08" db="EMBL/GenBank/DDBJ databases">
        <authorList>
            <person name="Huang J."/>
            <person name="Wang G."/>
        </authorList>
    </citation>
    <scope>NUCLEOTIDE SEQUENCE [LARGE SCALE GENOMIC DNA]</scope>
    <source>
        <strain evidence="1 2">JSM 076056</strain>
    </source>
</reference>
<dbReference type="AlphaFoldDB" id="A0A0A5GCR5"/>
<dbReference type="EMBL" id="AVPE01000019">
    <property type="protein sequence ID" value="KGX89824.1"/>
    <property type="molecule type" value="Genomic_DNA"/>
</dbReference>
<gene>
    <name evidence="1" type="ORF">N781_08895</name>
</gene>